<sequence>MAGSAPVVLCIYRYDALDRLASCAVHGQASVLFFYQRNRLTTQVRGAVRHSLFQTENDVLAQQNQIGNHMDCLPVSIDQQGSIIAAPQQAFTYTAYGTRTPSTDPGRLPGFNGQPVDPLTGHYLLGNGYRSFNPVLLRFNSPDSLSPFGEGGLNAYAYCLGDPVNRKDPTGHVPGLQGIQKAVSRLSGAFYKASQRVRRALFGPTKMRLSNGRDLSGVALYDRIKKNGKKELLISAHGTRPSNSDGSFIYLDNKPIAADAFYNELRRNSVDLDNYESIRTVVCYSGDGSVPFGETLSSITGLPVKSYKGKVTASMVLDNSQVRGVRPSYIEKTNPFEKGTERSRWFTYEPVWYGRPDK</sequence>
<reference evidence="1 2" key="1">
    <citation type="submission" date="2016-11" db="EMBL/GenBank/DDBJ databases">
        <authorList>
            <person name="Jaros S."/>
            <person name="Januszkiewicz K."/>
            <person name="Wedrychowicz H."/>
        </authorList>
    </citation>
    <scope>NUCLEOTIDE SEQUENCE [LARGE SCALE GENOMIC DNA]</scope>
    <source>
        <strain evidence="1 2">LMG 26898</strain>
    </source>
</reference>
<evidence type="ECO:0000313" key="1">
    <source>
        <dbReference type="EMBL" id="SHN04064.1"/>
    </source>
</evidence>
<dbReference type="Proteomes" id="UP000183983">
    <property type="component" value="Unassembled WGS sequence"/>
</dbReference>
<dbReference type="InterPro" id="IPR022385">
    <property type="entry name" value="Rhs_assc_core"/>
</dbReference>
<name>A0A1M7NJN4_9PSED</name>
<organism evidence="1 2">
    <name type="scientific">Pseudomonas asturiensis</name>
    <dbReference type="NCBI Taxonomy" id="1190415"/>
    <lineage>
        <taxon>Bacteria</taxon>
        <taxon>Pseudomonadati</taxon>
        <taxon>Pseudomonadota</taxon>
        <taxon>Gammaproteobacteria</taxon>
        <taxon>Pseudomonadales</taxon>
        <taxon>Pseudomonadaceae</taxon>
        <taxon>Pseudomonas</taxon>
    </lineage>
</organism>
<dbReference type="Gene3D" id="2.180.10.10">
    <property type="entry name" value="RHS repeat-associated core"/>
    <property type="match status" value="1"/>
</dbReference>
<dbReference type="NCBIfam" id="TIGR03696">
    <property type="entry name" value="Rhs_assc_core"/>
    <property type="match status" value="1"/>
</dbReference>
<protein>
    <submittedName>
        <fullName evidence="1">RHS repeat-associated core domain-containing protein</fullName>
    </submittedName>
</protein>
<proteinExistence type="predicted"/>
<accession>A0A1M7NJN4</accession>
<dbReference type="SUPFAM" id="SSF56399">
    <property type="entry name" value="ADP-ribosylation"/>
    <property type="match status" value="1"/>
</dbReference>
<evidence type="ECO:0000313" key="2">
    <source>
        <dbReference type="Proteomes" id="UP000183983"/>
    </source>
</evidence>
<gene>
    <name evidence="1" type="ORF">SAMN05216593_106130</name>
</gene>
<dbReference type="EMBL" id="FRDA01000006">
    <property type="protein sequence ID" value="SHN04064.1"/>
    <property type="molecule type" value="Genomic_DNA"/>
</dbReference>
<dbReference type="RefSeq" id="WP_073167128.1">
    <property type="nucleotide sequence ID" value="NZ_FRDA01000006.1"/>
</dbReference>
<dbReference type="STRING" id="1190415.SAMN05216593_106130"/>
<dbReference type="AlphaFoldDB" id="A0A1M7NJN4"/>